<protein>
    <submittedName>
        <fullName evidence="2">Uncharacterized protein</fullName>
    </submittedName>
</protein>
<comment type="caution">
    <text evidence="2">The sequence shown here is derived from an EMBL/GenBank/DDBJ whole genome shotgun (WGS) entry which is preliminary data.</text>
</comment>
<evidence type="ECO:0000256" key="1">
    <source>
        <dbReference type="SAM" id="Phobius"/>
    </source>
</evidence>
<gene>
    <name evidence="2" type="ORF">NPIL_5691</name>
</gene>
<dbReference type="Proteomes" id="UP000887013">
    <property type="component" value="Unassembled WGS sequence"/>
</dbReference>
<accession>A0A8X6QVC5</accession>
<sequence length="85" mass="9539">MEDLTSSCRELTVLGDKTAYTSTSVLKSADRTIKYRQLWGTAYAESDYWYSFVRFLLLSGGNEILIIAMACLCCVPLFSYSSEPS</sequence>
<dbReference type="AlphaFoldDB" id="A0A8X6QVC5"/>
<proteinExistence type="predicted"/>
<keyword evidence="3" id="KW-1185">Reference proteome</keyword>
<reference evidence="2" key="1">
    <citation type="submission" date="2020-08" db="EMBL/GenBank/DDBJ databases">
        <title>Multicomponent nature underlies the extraordinary mechanical properties of spider dragline silk.</title>
        <authorList>
            <person name="Kono N."/>
            <person name="Nakamura H."/>
            <person name="Mori M."/>
            <person name="Yoshida Y."/>
            <person name="Ohtoshi R."/>
            <person name="Malay A.D."/>
            <person name="Moran D.A.P."/>
            <person name="Tomita M."/>
            <person name="Numata K."/>
            <person name="Arakawa K."/>
        </authorList>
    </citation>
    <scope>NUCLEOTIDE SEQUENCE</scope>
</reference>
<feature type="transmembrane region" description="Helical" evidence="1">
    <location>
        <begin position="55"/>
        <end position="78"/>
    </location>
</feature>
<evidence type="ECO:0000313" key="3">
    <source>
        <dbReference type="Proteomes" id="UP000887013"/>
    </source>
</evidence>
<keyword evidence="1" id="KW-0472">Membrane</keyword>
<keyword evidence="1" id="KW-1133">Transmembrane helix</keyword>
<dbReference type="OrthoDB" id="10565682at2759"/>
<name>A0A8X6QVC5_NEPPI</name>
<keyword evidence="1" id="KW-0812">Transmembrane</keyword>
<organism evidence="2 3">
    <name type="scientific">Nephila pilipes</name>
    <name type="common">Giant wood spider</name>
    <name type="synonym">Nephila maculata</name>
    <dbReference type="NCBI Taxonomy" id="299642"/>
    <lineage>
        <taxon>Eukaryota</taxon>
        <taxon>Metazoa</taxon>
        <taxon>Ecdysozoa</taxon>
        <taxon>Arthropoda</taxon>
        <taxon>Chelicerata</taxon>
        <taxon>Arachnida</taxon>
        <taxon>Araneae</taxon>
        <taxon>Araneomorphae</taxon>
        <taxon>Entelegynae</taxon>
        <taxon>Araneoidea</taxon>
        <taxon>Nephilidae</taxon>
        <taxon>Nephila</taxon>
    </lineage>
</organism>
<dbReference type="EMBL" id="BMAW01083238">
    <property type="protein sequence ID" value="GFU32764.1"/>
    <property type="molecule type" value="Genomic_DNA"/>
</dbReference>
<evidence type="ECO:0000313" key="2">
    <source>
        <dbReference type="EMBL" id="GFU32764.1"/>
    </source>
</evidence>